<accession>A0ABR2JEN0</accession>
<keyword evidence="2" id="KW-1185">Reference proteome</keyword>
<evidence type="ECO:0000313" key="1">
    <source>
        <dbReference type="EMBL" id="KAK8875587.1"/>
    </source>
</evidence>
<organism evidence="1 2">
    <name type="scientific">Tritrichomonas musculus</name>
    <dbReference type="NCBI Taxonomy" id="1915356"/>
    <lineage>
        <taxon>Eukaryota</taxon>
        <taxon>Metamonada</taxon>
        <taxon>Parabasalia</taxon>
        <taxon>Tritrichomonadida</taxon>
        <taxon>Tritrichomonadidae</taxon>
        <taxon>Tritrichomonas</taxon>
    </lineage>
</organism>
<name>A0ABR2JEN0_9EUKA</name>
<dbReference type="EMBL" id="JAPFFF010000012">
    <property type="protein sequence ID" value="KAK8875587.1"/>
    <property type="molecule type" value="Genomic_DNA"/>
</dbReference>
<protein>
    <submittedName>
        <fullName evidence="1">Uncharacterized protein</fullName>
    </submittedName>
</protein>
<evidence type="ECO:0000313" key="2">
    <source>
        <dbReference type="Proteomes" id="UP001470230"/>
    </source>
</evidence>
<reference evidence="1 2" key="1">
    <citation type="submission" date="2024-04" db="EMBL/GenBank/DDBJ databases">
        <title>Tritrichomonas musculus Genome.</title>
        <authorList>
            <person name="Alves-Ferreira E."/>
            <person name="Grigg M."/>
            <person name="Lorenzi H."/>
            <person name="Galac M."/>
        </authorList>
    </citation>
    <scope>NUCLEOTIDE SEQUENCE [LARGE SCALE GENOMIC DNA]</scope>
    <source>
        <strain evidence="1 2">EAF2021</strain>
    </source>
</reference>
<gene>
    <name evidence="1" type="ORF">M9Y10_005756</name>
</gene>
<dbReference type="Proteomes" id="UP001470230">
    <property type="component" value="Unassembled WGS sequence"/>
</dbReference>
<comment type="caution">
    <text evidence="1">The sequence shown here is derived from an EMBL/GenBank/DDBJ whole genome shotgun (WGS) entry which is preliminary data.</text>
</comment>
<sequence>MQVDSLLIISQTKEILYCSHRVENSIDWSEYIERLIKLLPPGDNELPSFLLFDNIAIGTRTLGSIIIILTAPSTSNFVIESLLTTAVDQIVKIIKHSCKGEFSQTGIMQRDHFISLKLLLQEEISPSGYMHFIKESEFDQYDKY</sequence>
<proteinExistence type="predicted"/>